<gene>
    <name evidence="4" type="ORF">RAS12_00070</name>
</gene>
<dbReference type="InterPro" id="IPR008207">
    <property type="entry name" value="Sig_transdc_His_kin_Hpt_dom"/>
</dbReference>
<keyword evidence="5" id="KW-1185">Reference proteome</keyword>
<reference evidence="4 5" key="1">
    <citation type="submission" date="2023-08" db="EMBL/GenBank/DDBJ databases">
        <title>Achromobacter seleniivolatilans sp. nov., isolated from seleniferous soil.</title>
        <authorList>
            <person name="Zhang S."/>
            <person name="Li K."/>
            <person name="Peng J."/>
            <person name="Zhao Q."/>
            <person name="Wang H."/>
            <person name="Guo Y."/>
        </authorList>
    </citation>
    <scope>NUCLEOTIDE SEQUENCE [LARGE SCALE GENOMIC DNA]</scope>
    <source>
        <strain evidence="4 5">R39</strain>
    </source>
</reference>
<dbReference type="Proteomes" id="UP001234798">
    <property type="component" value="Chromosome"/>
</dbReference>
<name>A0ABY9M1E5_9BURK</name>
<sequence>MNLALIIGQRPDRLRAMSACLAGLGLATETCSGLAALQDYTGAPRVVLWDEDASDSPSAALPATVAAAPIQLWILPPSVPMTQPGIRVPPPATEAQLLSALVNAGYSLPDDAECAAISQTLHDLVDGDTAVVSELIESLFDTAKADLADYRARCAEQNWSAAGSLAHRIKGTARLAGCRSLTQLCERIEMAARLEGRTAITPLNTLFEPALDRLCAELARLRQAS</sequence>
<dbReference type="SUPFAM" id="SSF47226">
    <property type="entry name" value="Histidine-containing phosphotransfer domain, HPT domain"/>
    <property type="match status" value="1"/>
</dbReference>
<evidence type="ECO:0000256" key="2">
    <source>
        <dbReference type="PROSITE-ProRule" id="PRU00110"/>
    </source>
</evidence>
<feature type="domain" description="HPt" evidence="3">
    <location>
        <begin position="128"/>
        <end position="225"/>
    </location>
</feature>
<keyword evidence="2" id="KW-0597">Phosphoprotein</keyword>
<dbReference type="PROSITE" id="PS50894">
    <property type="entry name" value="HPT"/>
    <property type="match status" value="1"/>
</dbReference>
<keyword evidence="1" id="KW-0902">Two-component regulatory system</keyword>
<organism evidence="4 5">
    <name type="scientific">Achromobacter seleniivolatilans</name>
    <dbReference type="NCBI Taxonomy" id="3047478"/>
    <lineage>
        <taxon>Bacteria</taxon>
        <taxon>Pseudomonadati</taxon>
        <taxon>Pseudomonadota</taxon>
        <taxon>Betaproteobacteria</taxon>
        <taxon>Burkholderiales</taxon>
        <taxon>Alcaligenaceae</taxon>
        <taxon>Achromobacter</taxon>
    </lineage>
</organism>
<evidence type="ECO:0000256" key="1">
    <source>
        <dbReference type="ARBA" id="ARBA00023012"/>
    </source>
</evidence>
<accession>A0ABY9M1E5</accession>
<dbReference type="Gene3D" id="1.20.120.160">
    <property type="entry name" value="HPT domain"/>
    <property type="match status" value="1"/>
</dbReference>
<evidence type="ECO:0000259" key="3">
    <source>
        <dbReference type="PROSITE" id="PS50894"/>
    </source>
</evidence>
<dbReference type="RefSeq" id="WP_306944253.1">
    <property type="nucleotide sequence ID" value="NZ_CP132976.1"/>
</dbReference>
<feature type="modified residue" description="Phosphohistidine" evidence="2">
    <location>
        <position position="167"/>
    </location>
</feature>
<dbReference type="InterPro" id="IPR036641">
    <property type="entry name" value="HPT_dom_sf"/>
</dbReference>
<dbReference type="CDD" id="cd00088">
    <property type="entry name" value="HPT"/>
    <property type="match status" value="1"/>
</dbReference>
<evidence type="ECO:0000313" key="5">
    <source>
        <dbReference type="Proteomes" id="UP001234798"/>
    </source>
</evidence>
<proteinExistence type="predicted"/>
<protein>
    <submittedName>
        <fullName evidence="4">Hpt domain-containing protein</fullName>
    </submittedName>
</protein>
<dbReference type="Pfam" id="PF01627">
    <property type="entry name" value="Hpt"/>
    <property type="match status" value="1"/>
</dbReference>
<dbReference type="EMBL" id="CP132976">
    <property type="protein sequence ID" value="WMD20804.1"/>
    <property type="molecule type" value="Genomic_DNA"/>
</dbReference>
<evidence type="ECO:0000313" key="4">
    <source>
        <dbReference type="EMBL" id="WMD20804.1"/>
    </source>
</evidence>